<dbReference type="InterPro" id="IPR009057">
    <property type="entry name" value="Homeodomain-like_sf"/>
</dbReference>
<proteinExistence type="predicted"/>
<keyword evidence="2 5" id="KW-0238">DNA-binding</keyword>
<feature type="domain" description="HTH araC/xylS-type" evidence="4">
    <location>
        <begin position="184"/>
        <end position="282"/>
    </location>
</feature>
<sequence>MSENINREITQLKSDDVFLIIDRVKQKFDFPIHFHPEYELNFILNGKGIRRVVGTSMEEIDDIELVLMGPNLEHGWETHNCKSKSIYEITIQFHEDLFNSKLLSLKNFKPIQDLFTKSKHGVLFDGNTAMKLMPRIKELSATDGVTDFIKLLKLLEELADSKSQRLLSSNVVRDSEYDNSDRIKKVQEFIRQNYSRKISLKEISTLVNMSQSSFNRFIKKRTGKTFIEYMNDKRISHAIKLLIETDMSVGEIAYKCGFNSIANFNRFFKKSKNVTPSKFKSEFKSVQRFSKIS</sequence>
<organism evidence="5 6">
    <name type="scientific">Winogradskyella thalassocola</name>
    <dbReference type="NCBI Taxonomy" id="262004"/>
    <lineage>
        <taxon>Bacteria</taxon>
        <taxon>Pseudomonadati</taxon>
        <taxon>Bacteroidota</taxon>
        <taxon>Flavobacteriia</taxon>
        <taxon>Flavobacteriales</taxon>
        <taxon>Flavobacteriaceae</taxon>
        <taxon>Winogradskyella</taxon>
    </lineage>
</organism>
<reference evidence="6" key="1">
    <citation type="submission" date="2016-10" db="EMBL/GenBank/DDBJ databases">
        <authorList>
            <person name="Varghese N."/>
            <person name="Submissions S."/>
        </authorList>
    </citation>
    <scope>NUCLEOTIDE SEQUENCE [LARGE SCALE GENOMIC DNA]</scope>
    <source>
        <strain evidence="6">DSM 15363</strain>
    </source>
</reference>
<dbReference type="InterPro" id="IPR018062">
    <property type="entry name" value="HTH_AraC-typ_CS"/>
</dbReference>
<name>A0A1G7YQT5_9FLAO</name>
<evidence type="ECO:0000259" key="4">
    <source>
        <dbReference type="PROSITE" id="PS01124"/>
    </source>
</evidence>
<dbReference type="PROSITE" id="PS00041">
    <property type="entry name" value="HTH_ARAC_FAMILY_1"/>
    <property type="match status" value="1"/>
</dbReference>
<dbReference type="OrthoDB" id="1410704at2"/>
<dbReference type="Pfam" id="PF12833">
    <property type="entry name" value="HTH_18"/>
    <property type="match status" value="1"/>
</dbReference>
<dbReference type="STRING" id="262004.SAMN04489796_1011099"/>
<keyword evidence="3" id="KW-0804">Transcription</keyword>
<dbReference type="PANTHER" id="PTHR43280">
    <property type="entry name" value="ARAC-FAMILY TRANSCRIPTIONAL REGULATOR"/>
    <property type="match status" value="1"/>
</dbReference>
<dbReference type="PRINTS" id="PR00032">
    <property type="entry name" value="HTHARAC"/>
</dbReference>
<evidence type="ECO:0000256" key="2">
    <source>
        <dbReference type="ARBA" id="ARBA00023125"/>
    </source>
</evidence>
<dbReference type="InterPro" id="IPR018060">
    <property type="entry name" value="HTH_AraC"/>
</dbReference>
<dbReference type="InterPro" id="IPR020449">
    <property type="entry name" value="Tscrpt_reg_AraC-type_HTH"/>
</dbReference>
<keyword evidence="6" id="KW-1185">Reference proteome</keyword>
<evidence type="ECO:0000256" key="3">
    <source>
        <dbReference type="ARBA" id="ARBA00023163"/>
    </source>
</evidence>
<dbReference type="GO" id="GO:0043565">
    <property type="term" value="F:sequence-specific DNA binding"/>
    <property type="evidence" value="ECO:0007669"/>
    <property type="project" value="InterPro"/>
</dbReference>
<evidence type="ECO:0000313" key="5">
    <source>
        <dbReference type="EMBL" id="SDG98549.1"/>
    </source>
</evidence>
<dbReference type="GO" id="GO:0003700">
    <property type="term" value="F:DNA-binding transcription factor activity"/>
    <property type="evidence" value="ECO:0007669"/>
    <property type="project" value="InterPro"/>
</dbReference>
<dbReference type="AlphaFoldDB" id="A0A1G7YQT5"/>
<gene>
    <name evidence="5" type="ORF">SAMN04489796_1011099</name>
</gene>
<dbReference type="PROSITE" id="PS01124">
    <property type="entry name" value="HTH_ARAC_FAMILY_2"/>
    <property type="match status" value="1"/>
</dbReference>
<dbReference type="Proteomes" id="UP000199492">
    <property type="component" value="Unassembled WGS sequence"/>
</dbReference>
<keyword evidence="1" id="KW-0805">Transcription regulation</keyword>
<dbReference type="RefSeq" id="WP_092466544.1">
    <property type="nucleotide sequence ID" value="NZ_FNCZ01000001.1"/>
</dbReference>
<dbReference type="PANTHER" id="PTHR43280:SF34">
    <property type="entry name" value="ARAC-FAMILY TRANSCRIPTIONAL REGULATOR"/>
    <property type="match status" value="1"/>
</dbReference>
<protein>
    <submittedName>
        <fullName evidence="5">AraC-type DNA-binding protein</fullName>
    </submittedName>
</protein>
<dbReference type="Gene3D" id="1.10.10.60">
    <property type="entry name" value="Homeodomain-like"/>
    <property type="match status" value="2"/>
</dbReference>
<dbReference type="SUPFAM" id="SSF46689">
    <property type="entry name" value="Homeodomain-like"/>
    <property type="match status" value="2"/>
</dbReference>
<dbReference type="EMBL" id="FNCZ01000001">
    <property type="protein sequence ID" value="SDG98549.1"/>
    <property type="molecule type" value="Genomic_DNA"/>
</dbReference>
<evidence type="ECO:0000256" key="1">
    <source>
        <dbReference type="ARBA" id="ARBA00023015"/>
    </source>
</evidence>
<evidence type="ECO:0000313" key="6">
    <source>
        <dbReference type="Proteomes" id="UP000199492"/>
    </source>
</evidence>
<dbReference type="SMART" id="SM00342">
    <property type="entry name" value="HTH_ARAC"/>
    <property type="match status" value="1"/>
</dbReference>
<accession>A0A1G7YQT5</accession>